<sequence length="71" mass="8186">MRADPGGVGIPEKKLGHDWYWASNRILYQWQFHAGHPAEQTIDLHLAAIRLVEDVLEGKPFWTRRGLIPLL</sequence>
<reference evidence="1 2" key="1">
    <citation type="submission" date="2018-05" db="EMBL/GenBank/DDBJ databases">
        <authorList>
            <person name="Zhang Y.-J."/>
        </authorList>
    </citation>
    <scope>NUCLEOTIDE SEQUENCE [LARGE SCALE GENOMIC DNA]</scope>
    <source>
        <strain evidence="1 2">CY04</strain>
    </source>
</reference>
<dbReference type="Proteomes" id="UP001429564">
    <property type="component" value="Unassembled WGS sequence"/>
</dbReference>
<evidence type="ECO:0000313" key="2">
    <source>
        <dbReference type="Proteomes" id="UP001429564"/>
    </source>
</evidence>
<evidence type="ECO:0000313" key="1">
    <source>
        <dbReference type="EMBL" id="NIZ63339.1"/>
    </source>
</evidence>
<organism evidence="1 2">
    <name type="scientific">Parasedimentitalea denitrificans</name>
    <dbReference type="NCBI Taxonomy" id="2211118"/>
    <lineage>
        <taxon>Bacteria</taxon>
        <taxon>Pseudomonadati</taxon>
        <taxon>Pseudomonadota</taxon>
        <taxon>Alphaproteobacteria</taxon>
        <taxon>Rhodobacterales</taxon>
        <taxon>Paracoccaceae</taxon>
        <taxon>Parasedimentitalea</taxon>
    </lineage>
</organism>
<gene>
    <name evidence="1" type="ORF">DL239_20435</name>
</gene>
<accession>A0ABX0WCA0</accession>
<dbReference type="RefSeq" id="WP_167685930.1">
    <property type="nucleotide sequence ID" value="NZ_QHLQ01000036.1"/>
</dbReference>
<protein>
    <submittedName>
        <fullName evidence="1">Uncharacterized protein</fullName>
    </submittedName>
</protein>
<name>A0ABX0WCA0_9RHOB</name>
<keyword evidence="2" id="KW-1185">Reference proteome</keyword>
<dbReference type="EMBL" id="QHLQ01000036">
    <property type="protein sequence ID" value="NIZ63339.1"/>
    <property type="molecule type" value="Genomic_DNA"/>
</dbReference>
<proteinExistence type="predicted"/>
<comment type="caution">
    <text evidence="1">The sequence shown here is derived from an EMBL/GenBank/DDBJ whole genome shotgun (WGS) entry which is preliminary data.</text>
</comment>